<evidence type="ECO:0000256" key="1">
    <source>
        <dbReference type="ARBA" id="ARBA00000829"/>
    </source>
</evidence>
<dbReference type="EC" id="3.2.1.25" evidence="2"/>
<protein>
    <recommendedName>
        <fullName evidence="2">beta-mannosidase</fullName>
        <ecNumber evidence="2">3.2.1.25</ecNumber>
    </recommendedName>
</protein>
<dbReference type="SUPFAM" id="SSF51445">
    <property type="entry name" value="(Trans)glycosidases"/>
    <property type="match status" value="1"/>
</dbReference>
<dbReference type="SUPFAM" id="SSF49785">
    <property type="entry name" value="Galactose-binding domain-like"/>
    <property type="match status" value="1"/>
</dbReference>
<dbReference type="EMBL" id="JABDYF010000007">
    <property type="protein sequence ID" value="MBX5090995.1"/>
    <property type="molecule type" value="Genomic_DNA"/>
</dbReference>
<evidence type="ECO:0000313" key="7">
    <source>
        <dbReference type="Proteomes" id="UP000770629"/>
    </source>
</evidence>
<dbReference type="InterPro" id="IPR008979">
    <property type="entry name" value="Galactose-bd-like_sf"/>
</dbReference>
<sequence length="826" mass="91085">MRGRLASIGAEESVLSEGWNLVLTEPDACAVPHDIPLSAQFIPAPVPGTVAAALEKAGLFDRENPEPLNTKDAWYLCRLFDAEPGDAILRFGGLATICHVFLNGQEILSSESMFTAHEIPVTLLGGDELALCFRALGPRLSETGPRARWRPQMIMPAGLKNFRTTLLGHMPGWCPDIHAVGPWRPISLVRRDSVSIDNVSIRAILEENGVGRLSVSLHNNAENPAMLLRCGGMEQPFEKIGDNHYSAILKLADIEPWWPHTHGNPRLYNLTLVSDGVEYSLGTTGFRRIEVDRGADGDDFALLVNGERIFCRGAVWTTADIARLPGGRADYEPFLRLAAQAGMNMIRIGGTMAYETPDFFALCDELGLLVWQDFMFANFDYPRNDKAFLGHVHAEVEEFLHGVQASPSLAILCGGSEIHQQAAMLGLPMEFWSGPVTDEIIPAIVTRMRPDVPYVPNSPYGGAMPFSPNAGVAHYYGVGAYMRPIADARRADVRFASESLAFAHVPQQRTLQRHLDVPAFHSPLWKARVPRDRGASWDFEDVRDFYLELLYGLDPARLRRENPEWYLDLSRAVTGEVLEETFAEWRRKGSACNGALVWTLQDLLPGPGWGVIDSTGEPKPVWYAMRRAFRPIQTVFTDEGTNGLAVHVVNETDTDLDVELEIACLRDGKQQVVSGNMAFKLAARSVECFASTALFGAFFDTTYAFRFGPPAHDASMARLRSLADGAVLAESFHFPCGRGKALHDASIEASLGKEGDDWVVDLRSDQLAQSVHIDVEGYRAADDWFHLAPGPWRRVRLHALSGTESDVPPAGEIRSLGSSHRVRLAG</sequence>
<dbReference type="Gene3D" id="2.60.120.260">
    <property type="entry name" value="Galactose-binding domain-like"/>
    <property type="match status" value="1"/>
</dbReference>
<dbReference type="RefSeq" id="WP_221120298.1">
    <property type="nucleotide sequence ID" value="NZ_JABDXQ010000014.1"/>
</dbReference>
<dbReference type="SUPFAM" id="SSF49303">
    <property type="entry name" value="beta-Galactosidase/glucuronidase domain"/>
    <property type="match status" value="2"/>
</dbReference>
<reference evidence="6 7" key="1">
    <citation type="submission" date="2020-04" db="EMBL/GenBank/DDBJ databases">
        <title>Global-level population genomics: horizontal gene transfer, symbiosis and evolution in Rhizobia.</title>
        <authorList>
            <person name="Gai Y."/>
        </authorList>
    </citation>
    <scope>NUCLEOTIDE SEQUENCE [LARGE SCALE GENOMIC DNA]</scope>
    <source>
        <strain evidence="6 7">BLR33</strain>
    </source>
</reference>
<dbReference type="InterPro" id="IPR017853">
    <property type="entry name" value="GH"/>
</dbReference>
<evidence type="ECO:0000259" key="5">
    <source>
        <dbReference type="Pfam" id="PF22666"/>
    </source>
</evidence>
<comment type="caution">
    <text evidence="6">The sequence shown here is derived from an EMBL/GenBank/DDBJ whole genome shotgun (WGS) entry which is preliminary data.</text>
</comment>
<name>A0ABS7IIQ7_9HYPH</name>
<dbReference type="Gene3D" id="2.60.40.10">
    <property type="entry name" value="Immunoglobulins"/>
    <property type="match status" value="1"/>
</dbReference>
<dbReference type="PANTHER" id="PTHR43730:SF1">
    <property type="entry name" value="BETA-MANNOSIDASE"/>
    <property type="match status" value="1"/>
</dbReference>
<keyword evidence="4" id="KW-0326">Glycosidase</keyword>
<dbReference type="GO" id="GO:0016787">
    <property type="term" value="F:hydrolase activity"/>
    <property type="evidence" value="ECO:0007669"/>
    <property type="project" value="UniProtKB-KW"/>
</dbReference>
<evidence type="ECO:0000313" key="6">
    <source>
        <dbReference type="EMBL" id="MBX5090995.1"/>
    </source>
</evidence>
<proteinExistence type="predicted"/>
<dbReference type="Pfam" id="PF22666">
    <property type="entry name" value="Glyco_hydro_2_N2"/>
    <property type="match status" value="1"/>
</dbReference>
<evidence type="ECO:0000256" key="2">
    <source>
        <dbReference type="ARBA" id="ARBA00012754"/>
    </source>
</evidence>
<dbReference type="Proteomes" id="UP000770629">
    <property type="component" value="Unassembled WGS sequence"/>
</dbReference>
<dbReference type="InterPro" id="IPR013783">
    <property type="entry name" value="Ig-like_fold"/>
</dbReference>
<dbReference type="InterPro" id="IPR050887">
    <property type="entry name" value="Beta-mannosidase_GH2"/>
</dbReference>
<gene>
    <name evidence="6" type="ORF">HJB60_17715</name>
</gene>
<keyword evidence="3 6" id="KW-0378">Hydrolase</keyword>
<accession>A0ABS7IIQ7</accession>
<dbReference type="InterPro" id="IPR054593">
    <property type="entry name" value="Beta-mannosidase-like_N2"/>
</dbReference>
<evidence type="ECO:0000256" key="3">
    <source>
        <dbReference type="ARBA" id="ARBA00022801"/>
    </source>
</evidence>
<dbReference type="Gene3D" id="3.20.20.80">
    <property type="entry name" value="Glycosidases"/>
    <property type="match status" value="1"/>
</dbReference>
<dbReference type="InterPro" id="IPR036156">
    <property type="entry name" value="Beta-gal/glucu_dom_sf"/>
</dbReference>
<comment type="catalytic activity">
    <reaction evidence="1">
        <text>Hydrolysis of terminal, non-reducing beta-D-mannose residues in beta-D-mannosides.</text>
        <dbReference type="EC" id="3.2.1.25"/>
    </reaction>
</comment>
<evidence type="ECO:0000256" key="4">
    <source>
        <dbReference type="ARBA" id="ARBA00023295"/>
    </source>
</evidence>
<dbReference type="PANTHER" id="PTHR43730">
    <property type="entry name" value="BETA-MANNOSIDASE"/>
    <property type="match status" value="1"/>
</dbReference>
<keyword evidence="7" id="KW-1185">Reference proteome</keyword>
<organism evidence="6 7">
    <name type="scientific">Rhizobium lentis</name>
    <dbReference type="NCBI Taxonomy" id="1138194"/>
    <lineage>
        <taxon>Bacteria</taxon>
        <taxon>Pseudomonadati</taxon>
        <taxon>Pseudomonadota</taxon>
        <taxon>Alphaproteobacteria</taxon>
        <taxon>Hyphomicrobiales</taxon>
        <taxon>Rhizobiaceae</taxon>
        <taxon>Rhizobium/Agrobacterium group</taxon>
        <taxon>Rhizobium</taxon>
    </lineage>
</organism>
<feature type="domain" description="Beta-mannosidase-like galactose-binding" evidence="5">
    <location>
        <begin position="40"/>
        <end position="184"/>
    </location>
</feature>